<accession>A0A090MHR9</accession>
<reference evidence="1 2" key="1">
    <citation type="journal article" date="2014" name="Genome Announc.">
        <title>Genome Sequence of Afipia felis Strain 76713, Isolated in Hospital Water Using an Amoeba Co-Culture Procedure.</title>
        <authorList>
            <person name="Benamar S."/>
            <person name="La Scola B."/>
            <person name="Croce O."/>
        </authorList>
    </citation>
    <scope>NUCLEOTIDE SEQUENCE [LARGE SCALE GENOMIC DNA]</scope>
    <source>
        <strain evidence="1 2">76713</strain>
    </source>
</reference>
<keyword evidence="2" id="KW-1185">Reference proteome</keyword>
<evidence type="ECO:0000313" key="2">
    <source>
        <dbReference type="Proteomes" id="UP000035762"/>
    </source>
</evidence>
<dbReference type="STRING" id="1035.BN961_00521"/>
<organism evidence="1 2">
    <name type="scientific">Afipia felis</name>
    <name type="common">Cat scratch disease bacillus</name>
    <dbReference type="NCBI Taxonomy" id="1035"/>
    <lineage>
        <taxon>Bacteria</taxon>
        <taxon>Pseudomonadati</taxon>
        <taxon>Pseudomonadota</taxon>
        <taxon>Alphaproteobacteria</taxon>
        <taxon>Hyphomicrobiales</taxon>
        <taxon>Nitrobacteraceae</taxon>
        <taxon>Afipia</taxon>
    </lineage>
</organism>
<evidence type="ECO:0000313" key="1">
    <source>
        <dbReference type="EMBL" id="CEG07140.1"/>
    </source>
</evidence>
<dbReference type="EMBL" id="CCAZ020000001">
    <property type="protein sequence ID" value="CEG07140.1"/>
    <property type="molecule type" value="Genomic_DNA"/>
</dbReference>
<dbReference type="AlphaFoldDB" id="A0A090MHR9"/>
<name>A0A090MHR9_AFIFE</name>
<dbReference type="Proteomes" id="UP000035762">
    <property type="component" value="Unassembled WGS sequence"/>
</dbReference>
<proteinExistence type="predicted"/>
<comment type="caution">
    <text evidence="1">The sequence shown here is derived from an EMBL/GenBank/DDBJ whole genome shotgun (WGS) entry which is preliminary data.</text>
</comment>
<sequence length="153" mass="16318">MLPLKVSTPSAALPSSEVVTLVSATELPTTLARAFSENGPNPLLPGSSCPAQRVRPRSEAVLAVSVPSSSRLERLVMVPSNDSFSGVPESLTFRPDFSPPTAAIKSAIVKLPSSCSLCQVAWPCREKLREPDGSEIVRSMPPTVSFAWFLALR</sequence>
<gene>
    <name evidence="1" type="ORF">BN961_00521</name>
</gene>
<protein>
    <submittedName>
        <fullName evidence="1">Uncharacterized protein</fullName>
    </submittedName>
</protein>